<proteinExistence type="inferred from homology"/>
<evidence type="ECO:0000256" key="5">
    <source>
        <dbReference type="ARBA" id="ARBA00023054"/>
    </source>
</evidence>
<accession>A0A0N5CB48</accession>
<feature type="compositionally biased region" description="Basic and acidic residues" evidence="7">
    <location>
        <begin position="196"/>
        <end position="208"/>
    </location>
</feature>
<feature type="compositionally biased region" description="Basic and acidic residues" evidence="7">
    <location>
        <begin position="230"/>
        <end position="242"/>
    </location>
</feature>
<dbReference type="Gene3D" id="1.20.120.1100">
    <property type="match status" value="1"/>
</dbReference>
<evidence type="ECO:0000313" key="9">
    <source>
        <dbReference type="WBParaSite" id="SPAL_0001511200.1"/>
    </source>
</evidence>
<evidence type="ECO:0000313" key="8">
    <source>
        <dbReference type="Proteomes" id="UP000046392"/>
    </source>
</evidence>
<name>A0A0N5CB48_STREA</name>
<evidence type="ECO:0000256" key="3">
    <source>
        <dbReference type="ARBA" id="ARBA00022525"/>
    </source>
</evidence>
<keyword evidence="5" id="KW-0175">Coiled coil</keyword>
<evidence type="ECO:0000256" key="1">
    <source>
        <dbReference type="ARBA" id="ARBA00004613"/>
    </source>
</evidence>
<keyword evidence="8" id="KW-1185">Reference proteome</keyword>
<evidence type="ECO:0000256" key="6">
    <source>
        <dbReference type="ARBA" id="ARBA00023121"/>
    </source>
</evidence>
<dbReference type="Proteomes" id="UP000046392">
    <property type="component" value="Unplaced"/>
</dbReference>
<feature type="region of interest" description="Disordered" evidence="7">
    <location>
        <begin position="182"/>
        <end position="242"/>
    </location>
</feature>
<keyword evidence="6" id="KW-0446">Lipid-binding</keyword>
<dbReference type="AlphaFoldDB" id="A0A0N5CB48"/>
<protein>
    <submittedName>
        <fullName evidence="9">DUF148 domain-containing protein</fullName>
    </submittedName>
</protein>
<reference evidence="9" key="1">
    <citation type="submission" date="2017-02" db="UniProtKB">
        <authorList>
            <consortium name="WormBaseParasite"/>
        </authorList>
    </citation>
    <scope>IDENTIFICATION</scope>
</reference>
<evidence type="ECO:0000256" key="2">
    <source>
        <dbReference type="ARBA" id="ARBA00006648"/>
    </source>
</evidence>
<keyword evidence="4" id="KW-0732">Signal</keyword>
<evidence type="ECO:0000256" key="7">
    <source>
        <dbReference type="SAM" id="MobiDB-lite"/>
    </source>
</evidence>
<comment type="subcellular location">
    <subcellularLocation>
        <location evidence="1">Secreted</location>
    </subcellularLocation>
</comment>
<sequence length="258" mass="29019">MRVGFILYFLTFYVTVGFCDISGLFGVDVQKKIDEIIPQEARKFYNDLTAKDRNIFSEIIGKLNQFNSSGDILQALEGRSSILYQKAEGIINWYKEAYGGLSGKAKDFVTEVLETSKRIIGGGLNLQNVKLEMNKLIVVYRQLPDFVKGELDNTFPKIAAIVHNDILNTMARSLLGIGNTDFPYQGPSDNPTNTDDVIRPTTDDKTHPTDNTNGDGFKENSDINTTPHPDNSHHKVPGDDIEEVVQKKDIDLRRYNRV</sequence>
<dbReference type="GO" id="GO:0005576">
    <property type="term" value="C:extracellular region"/>
    <property type="evidence" value="ECO:0007669"/>
    <property type="project" value="UniProtKB-SubCell"/>
</dbReference>
<dbReference type="InterPro" id="IPR008632">
    <property type="entry name" value="Gp-FAR-1"/>
</dbReference>
<dbReference type="GO" id="GO:0008289">
    <property type="term" value="F:lipid binding"/>
    <property type="evidence" value="ECO:0007669"/>
    <property type="project" value="UniProtKB-KW"/>
</dbReference>
<dbReference type="STRING" id="174720.A0A0N5CB48"/>
<evidence type="ECO:0000256" key="4">
    <source>
        <dbReference type="ARBA" id="ARBA00022729"/>
    </source>
</evidence>
<comment type="similarity">
    <text evidence="2">Belongs to the fatty-acid and retinol-binding protein (FARBP) family.</text>
</comment>
<dbReference type="WBParaSite" id="SPAL_0001511200.1">
    <property type="protein sequence ID" value="SPAL_0001511200.1"/>
    <property type="gene ID" value="SPAL_0001511200"/>
</dbReference>
<organism evidence="8 9">
    <name type="scientific">Strongyloides papillosus</name>
    <name type="common">Intestinal threadworm</name>
    <dbReference type="NCBI Taxonomy" id="174720"/>
    <lineage>
        <taxon>Eukaryota</taxon>
        <taxon>Metazoa</taxon>
        <taxon>Ecdysozoa</taxon>
        <taxon>Nematoda</taxon>
        <taxon>Chromadorea</taxon>
        <taxon>Rhabditida</taxon>
        <taxon>Tylenchina</taxon>
        <taxon>Panagrolaimomorpha</taxon>
        <taxon>Strongyloidoidea</taxon>
        <taxon>Strongyloididae</taxon>
        <taxon>Strongyloides</taxon>
    </lineage>
</organism>
<keyword evidence="3" id="KW-0964">Secreted</keyword>
<dbReference type="Pfam" id="PF05823">
    <property type="entry name" value="Gp-FAR-1"/>
    <property type="match status" value="1"/>
</dbReference>